<reference evidence="2 3" key="1">
    <citation type="submission" date="2021-01" db="EMBL/GenBank/DDBJ databases">
        <title>Draft Genome Sequence and Polyhydroxyalkanoate Biosynthetic Potential of Jeongeupia naejangsanensis Type Strain DSM 24253.</title>
        <authorList>
            <person name="Turrini P."/>
            <person name="Artuso I."/>
            <person name="Lugli G.A."/>
            <person name="Frangipani E."/>
            <person name="Ventura M."/>
            <person name="Visca P."/>
        </authorList>
    </citation>
    <scope>NUCLEOTIDE SEQUENCE [LARGE SCALE GENOMIC DNA]</scope>
    <source>
        <strain evidence="2 3">DSM 24253</strain>
    </source>
</reference>
<keyword evidence="1" id="KW-1133">Transmembrane helix</keyword>
<feature type="transmembrane region" description="Helical" evidence="1">
    <location>
        <begin position="123"/>
        <end position="143"/>
    </location>
</feature>
<dbReference type="Proteomes" id="UP000809431">
    <property type="component" value="Unassembled WGS sequence"/>
</dbReference>
<comment type="caution">
    <text evidence="2">The sequence shown here is derived from an EMBL/GenBank/DDBJ whole genome shotgun (WGS) entry which is preliminary data.</text>
</comment>
<dbReference type="RefSeq" id="WP_203536114.1">
    <property type="nucleotide sequence ID" value="NZ_JAESND010000001.1"/>
</dbReference>
<keyword evidence="1" id="KW-0472">Membrane</keyword>
<proteinExistence type="predicted"/>
<organism evidence="2 3">
    <name type="scientific">Jeongeupia naejangsanensis</name>
    <dbReference type="NCBI Taxonomy" id="613195"/>
    <lineage>
        <taxon>Bacteria</taxon>
        <taxon>Pseudomonadati</taxon>
        <taxon>Pseudomonadota</taxon>
        <taxon>Betaproteobacteria</taxon>
        <taxon>Neisseriales</taxon>
        <taxon>Chitinibacteraceae</taxon>
        <taxon>Jeongeupia</taxon>
    </lineage>
</organism>
<sequence>MSLNDLDLAHPCAGGTLIALLDSCSRLGWLALAVMLHAGLLLVPATGWLTGMMVCVLLLGLVVQYLAARLALDAALFRTLYRPDSDARVFDQAMATLLGGIAPETPRTLDSRWRGTQRLIRRFAIGFALQLTLWLATLLATIWY</sequence>
<evidence type="ECO:0000313" key="3">
    <source>
        <dbReference type="Proteomes" id="UP000809431"/>
    </source>
</evidence>
<protein>
    <submittedName>
        <fullName evidence="2">Uncharacterized protein</fullName>
    </submittedName>
</protein>
<keyword evidence="1" id="KW-0812">Transmembrane</keyword>
<accession>A0ABS2BFP0</accession>
<evidence type="ECO:0000256" key="1">
    <source>
        <dbReference type="SAM" id="Phobius"/>
    </source>
</evidence>
<name>A0ABS2BFP0_9NEIS</name>
<dbReference type="EMBL" id="JAESND010000001">
    <property type="protein sequence ID" value="MBM3114421.1"/>
    <property type="molecule type" value="Genomic_DNA"/>
</dbReference>
<feature type="transmembrane region" description="Helical" evidence="1">
    <location>
        <begin position="51"/>
        <end position="72"/>
    </location>
</feature>
<gene>
    <name evidence="2" type="ORF">JMJ54_01150</name>
</gene>
<evidence type="ECO:0000313" key="2">
    <source>
        <dbReference type="EMBL" id="MBM3114421.1"/>
    </source>
</evidence>
<keyword evidence="3" id="KW-1185">Reference proteome</keyword>